<evidence type="ECO:0000256" key="4">
    <source>
        <dbReference type="ARBA" id="ARBA00022989"/>
    </source>
</evidence>
<keyword evidence="5" id="KW-0472">Membrane</keyword>
<keyword evidence="4" id="KW-1133">Transmembrane helix</keyword>
<keyword evidence="2" id="KW-0812">Transmembrane</keyword>
<evidence type="ECO:0000256" key="1">
    <source>
        <dbReference type="ARBA" id="ARBA00004586"/>
    </source>
</evidence>
<evidence type="ECO:0000313" key="6">
    <source>
        <dbReference type="EMBL" id="MCP9274731.1"/>
    </source>
</evidence>
<evidence type="ECO:0000313" key="7">
    <source>
        <dbReference type="Proteomes" id="UP001651690"/>
    </source>
</evidence>
<dbReference type="PANTHER" id="PTHR10868:SF1">
    <property type="entry name" value="SIGMA NON-OPIOID INTRACELLULAR RECEPTOR 1"/>
    <property type="match status" value="1"/>
</dbReference>
<protein>
    <submittedName>
        <fullName evidence="6">ERG2 family protein</fullName>
    </submittedName>
</protein>
<dbReference type="Proteomes" id="UP001651690">
    <property type="component" value="Unassembled WGS sequence"/>
</dbReference>
<dbReference type="EMBL" id="JANDBD010000009">
    <property type="protein sequence ID" value="MCP9274731.1"/>
    <property type="molecule type" value="Genomic_DNA"/>
</dbReference>
<evidence type="ECO:0000256" key="3">
    <source>
        <dbReference type="ARBA" id="ARBA00022824"/>
    </source>
</evidence>
<keyword evidence="3" id="KW-0256">Endoplasmic reticulum</keyword>
<dbReference type="RefSeq" id="WP_255062409.1">
    <property type="nucleotide sequence ID" value="NZ_JANDBD010000009.1"/>
</dbReference>
<reference evidence="6 7" key="1">
    <citation type="submission" date="2022-06" db="EMBL/GenBank/DDBJ databases">
        <title>Mycolicibacterium sp. CAU 1645 isolated from seawater.</title>
        <authorList>
            <person name="Kim W."/>
        </authorList>
    </citation>
    <scope>NUCLEOTIDE SEQUENCE [LARGE SCALE GENOMIC DNA]</scope>
    <source>
        <strain evidence="6 7">CAU 1645</strain>
    </source>
</reference>
<keyword evidence="7" id="KW-1185">Reference proteome</keyword>
<comment type="subcellular location">
    <subcellularLocation>
        <location evidence="1">Endoplasmic reticulum membrane</location>
    </subcellularLocation>
</comment>
<name>A0ABT1M6H9_9MYCO</name>
<sequence length="185" mass="20827">MDPEAIADACRDLLDLPLEDRLTAAVQRVADLYPDLVDPTRERWIFTKAGGIVGKINFLHASMNEYLLLFGAPVATYGFSGRYKRVQIQKFVLAGRYTTYNPETAQIEPEVFEAGDLVTLPKGEVRNMEIASGSWHFEFGRGPVVTAMPFGTVDLLVSSLEVRPILQTTVDYSHFITKGLRRRFR</sequence>
<comment type="caution">
    <text evidence="6">The sequence shown here is derived from an EMBL/GenBank/DDBJ whole genome shotgun (WGS) entry which is preliminary data.</text>
</comment>
<proteinExistence type="predicted"/>
<accession>A0ABT1M6H9</accession>
<dbReference type="InterPro" id="IPR006716">
    <property type="entry name" value="ERG2_sigma1_rcpt-like"/>
</dbReference>
<organism evidence="6 7">
    <name type="scientific">Mycolicibacterium arenosum</name>
    <dbReference type="NCBI Taxonomy" id="2952157"/>
    <lineage>
        <taxon>Bacteria</taxon>
        <taxon>Bacillati</taxon>
        <taxon>Actinomycetota</taxon>
        <taxon>Actinomycetes</taxon>
        <taxon>Mycobacteriales</taxon>
        <taxon>Mycobacteriaceae</taxon>
        <taxon>Mycolicibacterium</taxon>
    </lineage>
</organism>
<dbReference type="Pfam" id="PF04622">
    <property type="entry name" value="ERG2_Sigma1R"/>
    <property type="match status" value="1"/>
</dbReference>
<evidence type="ECO:0000256" key="5">
    <source>
        <dbReference type="ARBA" id="ARBA00023136"/>
    </source>
</evidence>
<evidence type="ECO:0000256" key="2">
    <source>
        <dbReference type="ARBA" id="ARBA00022692"/>
    </source>
</evidence>
<dbReference type="PANTHER" id="PTHR10868">
    <property type="entry name" value="SIGMA 1-TYPE OPIOID RECEPTOR-RELATED"/>
    <property type="match status" value="1"/>
</dbReference>
<gene>
    <name evidence="6" type="ORF">NM203_21285</name>
</gene>